<dbReference type="Gene3D" id="1.20.120.330">
    <property type="entry name" value="Nucleotidyltransferases domain 2"/>
    <property type="match status" value="1"/>
</dbReference>
<dbReference type="AlphaFoldDB" id="A0A7G6E035"/>
<name>A0A7G6E035_THEFR</name>
<dbReference type="RefSeq" id="WP_051965862.1">
    <property type="nucleotide sequence ID" value="NZ_CP045798.1"/>
</dbReference>
<dbReference type="InterPro" id="IPR007842">
    <property type="entry name" value="HEPN_dom"/>
</dbReference>
<accession>A0A7G6E035</accession>
<protein>
    <submittedName>
        <fullName evidence="2">HEPN domain-containing protein</fullName>
    </submittedName>
</protein>
<dbReference type="KEGG" id="tfr:BR63_03365"/>
<feature type="domain" description="HEPN" evidence="1">
    <location>
        <begin position="11"/>
        <end position="121"/>
    </location>
</feature>
<sequence length="142" mass="16418">MSKEEKVNEWLMITEEDLDVAVLCFKGSKYLHCAYMCQQAVEKALKALITANGQVPSPIHDLYALAEDAEIDDALTTEQKFFLRALTTYAIAARYPERKKKLYSLCKQEEAEKLLRLAEVFVSWIKEKINEKLLQEKRSLEN</sequence>
<dbReference type="OrthoDB" id="9808176at2"/>
<evidence type="ECO:0000313" key="3">
    <source>
        <dbReference type="Proteomes" id="UP000515847"/>
    </source>
</evidence>
<organism evidence="2 3">
    <name type="scientific">Thermanaerosceptrum fracticalcis</name>
    <dbReference type="NCBI Taxonomy" id="1712410"/>
    <lineage>
        <taxon>Bacteria</taxon>
        <taxon>Bacillati</taxon>
        <taxon>Bacillota</taxon>
        <taxon>Clostridia</taxon>
        <taxon>Eubacteriales</taxon>
        <taxon>Peptococcaceae</taxon>
        <taxon>Thermanaerosceptrum</taxon>
    </lineage>
</organism>
<dbReference type="EMBL" id="CP045798">
    <property type="protein sequence ID" value="QNB45439.1"/>
    <property type="molecule type" value="Genomic_DNA"/>
</dbReference>
<dbReference type="Proteomes" id="UP000515847">
    <property type="component" value="Chromosome"/>
</dbReference>
<reference evidence="2 3" key="1">
    <citation type="journal article" date="2019" name="Front. Microbiol.">
        <title>Thermoanaerosceptrum fracticalcis gen. nov. sp. nov., a Novel Fumarate-Fermenting Microorganism From a Deep Fractured Carbonate Aquifer of the US Great Basin.</title>
        <authorList>
            <person name="Hamilton-Brehm S.D."/>
            <person name="Stewart L.E."/>
            <person name="Zavarin M."/>
            <person name="Caldwell M."/>
            <person name="Lawson P.A."/>
            <person name="Onstott T.C."/>
            <person name="Grzymski J."/>
            <person name="Neveux I."/>
            <person name="Lollar B.S."/>
            <person name="Russell C.E."/>
            <person name="Moser D.P."/>
        </authorList>
    </citation>
    <scope>NUCLEOTIDE SEQUENCE [LARGE SCALE GENOMIC DNA]</scope>
    <source>
        <strain evidence="2 3">DRI-13</strain>
    </source>
</reference>
<dbReference type="PROSITE" id="PS50910">
    <property type="entry name" value="HEPN"/>
    <property type="match status" value="1"/>
</dbReference>
<dbReference type="Pfam" id="PF05168">
    <property type="entry name" value="HEPN"/>
    <property type="match status" value="1"/>
</dbReference>
<dbReference type="SUPFAM" id="SSF81593">
    <property type="entry name" value="Nucleotidyltransferase substrate binding subunit/domain"/>
    <property type="match status" value="1"/>
</dbReference>
<keyword evidence="3" id="KW-1185">Reference proteome</keyword>
<proteinExistence type="predicted"/>
<evidence type="ECO:0000313" key="2">
    <source>
        <dbReference type="EMBL" id="QNB45439.1"/>
    </source>
</evidence>
<gene>
    <name evidence="2" type="ORF">BR63_03365</name>
</gene>
<evidence type="ECO:0000259" key="1">
    <source>
        <dbReference type="PROSITE" id="PS50910"/>
    </source>
</evidence>
<dbReference type="SMART" id="SM00748">
    <property type="entry name" value="HEPN"/>
    <property type="match status" value="1"/>
</dbReference>